<keyword evidence="1" id="KW-0812">Transmembrane</keyword>
<dbReference type="Pfam" id="PF06532">
    <property type="entry name" value="NrsF"/>
    <property type="match status" value="1"/>
</dbReference>
<keyword evidence="1" id="KW-0472">Membrane</keyword>
<feature type="transmembrane region" description="Helical" evidence="1">
    <location>
        <begin position="124"/>
        <end position="145"/>
    </location>
</feature>
<dbReference type="GeneID" id="91151437"/>
<keyword evidence="1" id="KW-1133">Transmembrane helix</keyword>
<keyword evidence="3" id="KW-1185">Reference proteome</keyword>
<feature type="transmembrane region" description="Helical" evidence="1">
    <location>
        <begin position="187"/>
        <end position="205"/>
    </location>
</feature>
<sequence>MKTEDLITLIAQDTRRPVNLTSVLSAAVVSGALVSGLAFFLTLGFRHDIAQAIETVRFDFKFVITLSLFAAALSLAGPVIRPGSDIGRRRWLLLIAPVLLLAATTLELLVTPSDVWLDKLIGHNALHCLTIIPALSAFPGTFLFLAMRQGAPENPGLAGALAGLVSVGIAATLYATNCFDDSPLFVAAWYPLATLIVVTVGYFAGKRFLRW</sequence>
<dbReference type="InterPro" id="IPR009495">
    <property type="entry name" value="NrsF"/>
</dbReference>
<evidence type="ECO:0000256" key="1">
    <source>
        <dbReference type="SAM" id="Phobius"/>
    </source>
</evidence>
<dbReference type="RefSeq" id="WP_168301626.1">
    <property type="nucleotide sequence ID" value="NZ_CP071606.1"/>
</dbReference>
<evidence type="ECO:0008006" key="4">
    <source>
        <dbReference type="Google" id="ProtNLM"/>
    </source>
</evidence>
<comment type="caution">
    <text evidence="2">The sequence shown here is derived from an EMBL/GenBank/DDBJ whole genome shotgun (WGS) entry which is preliminary data.</text>
</comment>
<organism evidence="2 3">
    <name type="scientific">Rhizobium binae</name>
    <dbReference type="NCBI Taxonomy" id="1138190"/>
    <lineage>
        <taxon>Bacteria</taxon>
        <taxon>Pseudomonadati</taxon>
        <taxon>Pseudomonadota</taxon>
        <taxon>Alphaproteobacteria</taxon>
        <taxon>Hyphomicrobiales</taxon>
        <taxon>Rhizobiaceae</taxon>
        <taxon>Rhizobium/Agrobacterium group</taxon>
        <taxon>Rhizobium</taxon>
    </lineage>
</organism>
<evidence type="ECO:0000313" key="2">
    <source>
        <dbReference type="EMBL" id="MET3758897.1"/>
    </source>
</evidence>
<accession>A0ABV2MTM6</accession>
<proteinExistence type="predicted"/>
<feature type="transmembrane region" description="Helical" evidence="1">
    <location>
        <begin position="157"/>
        <end position="175"/>
    </location>
</feature>
<feature type="transmembrane region" description="Helical" evidence="1">
    <location>
        <begin position="20"/>
        <end position="42"/>
    </location>
</feature>
<gene>
    <name evidence="2" type="ORF">ABID08_006281</name>
</gene>
<feature type="transmembrane region" description="Helical" evidence="1">
    <location>
        <begin position="62"/>
        <end position="80"/>
    </location>
</feature>
<name>A0ABV2MTM6_9HYPH</name>
<dbReference type="Proteomes" id="UP001549077">
    <property type="component" value="Unassembled WGS sequence"/>
</dbReference>
<dbReference type="EMBL" id="JBEPMY010000039">
    <property type="protein sequence ID" value="MET3758897.1"/>
    <property type="molecule type" value="Genomic_DNA"/>
</dbReference>
<evidence type="ECO:0000313" key="3">
    <source>
        <dbReference type="Proteomes" id="UP001549077"/>
    </source>
</evidence>
<reference evidence="2 3" key="1">
    <citation type="submission" date="2024-06" db="EMBL/GenBank/DDBJ databases">
        <title>Genomic Encyclopedia of Type Strains, Phase IV (KMG-IV): sequencing the most valuable type-strain genomes for metagenomic binning, comparative biology and taxonomic classification.</title>
        <authorList>
            <person name="Goeker M."/>
        </authorList>
    </citation>
    <scope>NUCLEOTIDE SEQUENCE [LARGE SCALE GENOMIC DNA]</scope>
    <source>
        <strain evidence="2 3">DSM 29288</strain>
    </source>
</reference>
<feature type="transmembrane region" description="Helical" evidence="1">
    <location>
        <begin position="92"/>
        <end position="112"/>
    </location>
</feature>
<protein>
    <recommendedName>
        <fullName evidence="4">DUF1109 domain-containing protein</fullName>
    </recommendedName>
</protein>